<keyword evidence="1" id="KW-1035">Host cytoplasm</keyword>
<dbReference type="EMBL" id="MH488111">
    <property type="protein sequence ID" value="AXE75383.1"/>
    <property type="molecule type" value="Viral_cRNA"/>
</dbReference>
<evidence type="ECO:0000256" key="1">
    <source>
        <dbReference type="ARBA" id="ARBA00023200"/>
    </source>
</evidence>
<organism evidence="2">
    <name type="scientific">Influenza A virus</name>
    <dbReference type="NCBI Taxonomy" id="11320"/>
    <lineage>
        <taxon>Viruses</taxon>
        <taxon>Riboviria</taxon>
        <taxon>Orthornavirae</taxon>
        <taxon>Negarnaviricota</taxon>
        <taxon>Polyploviricotina</taxon>
        <taxon>Insthoviricetes</taxon>
        <taxon>Articulavirales</taxon>
        <taxon>Orthomyxoviridae</taxon>
        <taxon>Alphainfluenzavirus</taxon>
        <taxon>Alphainfluenzavirus influenzae</taxon>
    </lineage>
</organism>
<evidence type="ECO:0000313" key="2">
    <source>
        <dbReference type="EMBL" id="AXE75383.1"/>
    </source>
</evidence>
<accession>A0A344X967</accession>
<reference evidence="2" key="1">
    <citation type="submission" date="2018-06" db="EMBL/GenBank/DDBJ databases">
        <authorList>
            <consortium name="Centers of Excellence for Influenza Research and Surveillance (CEIRS)"/>
            <person name="Bravo-Vasquez N."/>
            <person name="Bahl J."/>
            <person name="Hamilton-West C."/>
            <person name="Schultz-Cherry S."/>
        </authorList>
    </citation>
    <scope>NUCLEOTIDE SEQUENCE</scope>
    <source>
        <strain evidence="2">A/yellow-billed teal/Chile/C26947/2017</strain>
    </source>
</reference>
<gene>
    <name evidence="2" type="primary">PB1-F2</name>
</gene>
<dbReference type="Pfam" id="PF11986">
    <property type="entry name" value="PB1-F2"/>
    <property type="match status" value="1"/>
</dbReference>
<name>A0A344X967_9INFA</name>
<dbReference type="InterPro" id="IPR021045">
    <property type="entry name" value="Flu_proapoptotic_PB1-F2"/>
</dbReference>
<sequence>MGHCLKTMNQVDMHKQTVSWKQWLSLKSPTQESLKTRVSKRWKLFSKQEWTN</sequence>
<protein>
    <submittedName>
        <fullName evidence="2">Putative PB1-F2 protein</fullName>
    </submittedName>
</protein>
<proteinExistence type="predicted"/>
<dbReference type="Proteomes" id="UP001390236">
    <property type="component" value="Genome"/>
</dbReference>